<protein>
    <submittedName>
        <fullName evidence="2">Lasso peptide biosynthesis B2 protein</fullName>
    </submittedName>
</protein>
<name>A0A367PCL2_CUPNE</name>
<evidence type="ECO:0000259" key="1">
    <source>
        <dbReference type="Pfam" id="PF13471"/>
    </source>
</evidence>
<dbReference type="Proteomes" id="UP000253501">
    <property type="component" value="Unassembled WGS sequence"/>
</dbReference>
<dbReference type="EMBL" id="QDHA01000078">
    <property type="protein sequence ID" value="RCJ05283.1"/>
    <property type="molecule type" value="Genomic_DNA"/>
</dbReference>
<dbReference type="Pfam" id="PF13471">
    <property type="entry name" value="Transglut_core3"/>
    <property type="match status" value="1"/>
</dbReference>
<proteinExistence type="predicted"/>
<feature type="domain" description="Microcin J25-processing protein McjB C-terminal" evidence="1">
    <location>
        <begin position="110"/>
        <end position="207"/>
    </location>
</feature>
<accession>A0A367PCL2</accession>
<evidence type="ECO:0000313" key="2">
    <source>
        <dbReference type="EMBL" id="RCJ05283.1"/>
    </source>
</evidence>
<dbReference type="AlphaFoldDB" id="A0A367PCL2"/>
<evidence type="ECO:0000313" key="3">
    <source>
        <dbReference type="Proteomes" id="UP000253501"/>
    </source>
</evidence>
<dbReference type="InterPro" id="IPR038765">
    <property type="entry name" value="Papain-like_cys_pep_sf"/>
</dbReference>
<comment type="caution">
    <text evidence="2">The sequence shown here is derived from an EMBL/GenBank/DDBJ whole genome shotgun (WGS) entry which is preliminary data.</text>
</comment>
<dbReference type="NCBIfam" id="NF033537">
    <property type="entry name" value="lasso_biosyn_B2"/>
    <property type="match status" value="1"/>
</dbReference>
<organism evidence="2 3">
    <name type="scientific">Cupriavidus necator</name>
    <name type="common">Alcaligenes eutrophus</name>
    <name type="synonym">Ralstonia eutropha</name>
    <dbReference type="NCBI Taxonomy" id="106590"/>
    <lineage>
        <taxon>Bacteria</taxon>
        <taxon>Pseudomonadati</taxon>
        <taxon>Pseudomonadota</taxon>
        <taxon>Betaproteobacteria</taxon>
        <taxon>Burkholderiales</taxon>
        <taxon>Burkholderiaceae</taxon>
        <taxon>Cupriavidus</taxon>
    </lineage>
</organism>
<gene>
    <name evidence="2" type="ORF">DDK22_27500</name>
</gene>
<dbReference type="InterPro" id="IPR032708">
    <property type="entry name" value="McjB_C"/>
</dbReference>
<dbReference type="SUPFAM" id="SSF54001">
    <property type="entry name" value="Cysteine proteinases"/>
    <property type="match status" value="1"/>
</dbReference>
<reference evidence="2 3" key="1">
    <citation type="submission" date="2018-04" db="EMBL/GenBank/DDBJ databases">
        <title>Cupriavidus necator CR12 genome sequencing and assembly.</title>
        <authorList>
            <person name="Ben Fekih I."/>
            <person name="Mazhar H.S."/>
            <person name="Bello S.K."/>
            <person name="Rensing C."/>
        </authorList>
    </citation>
    <scope>NUCLEOTIDE SEQUENCE [LARGE SCALE GENOMIC DNA]</scope>
    <source>
        <strain evidence="2 3">CR12</strain>
    </source>
</reference>
<sequence>MVLNLQTDTYQVVMDISITDLNTALRDHPNKGELQIVEALREIGAIQETCSTYDQVEPVKLDGFFEQRWMTPIVETVQSDQRHHIRSLFEVIRAGLMMPRTSLGRIAKSLTHNRTLHEAAAISNESNFEQINNLMCSLNKAFVWDFSGNKCLTYSYALVRLARRRGIPAKLVIGVRTRPFFSHAWVELHKQVVSDAATLKQSLAVIMEV</sequence>
<dbReference type="InterPro" id="IPR053521">
    <property type="entry name" value="McjB-like"/>
</dbReference>